<reference evidence="5" key="1">
    <citation type="journal article" date="2016" name="Genome Biol. Evol.">
        <title>Comparative 'omics' of the Fusarium fujikuroi species complex highlights differences in genetic potential and metabolite synthesis.</title>
        <authorList>
            <person name="Niehaus E.-M."/>
            <person name="Muensterkoetter M."/>
            <person name="Proctor R.H."/>
            <person name="Brown D.W."/>
            <person name="Sharon A."/>
            <person name="Idan Y."/>
            <person name="Oren-Young L."/>
            <person name="Sieber C.M."/>
            <person name="Novak O."/>
            <person name="Pencik A."/>
            <person name="Tarkowska D."/>
            <person name="Hromadova K."/>
            <person name="Freeman S."/>
            <person name="Maymon M."/>
            <person name="Elazar M."/>
            <person name="Youssef S.A."/>
            <person name="El-Shabrawy E.S.M."/>
            <person name="Shalaby A.B.A."/>
            <person name="Houterman P."/>
            <person name="Brock N.L."/>
            <person name="Burkhardt I."/>
            <person name="Tsavkelova E.A."/>
            <person name="Dickschat J.S."/>
            <person name="Galuszka P."/>
            <person name="Gueldener U."/>
            <person name="Tudzynski B."/>
        </authorList>
    </citation>
    <scope>NUCLEOTIDE SEQUENCE [LARGE SCALE GENOMIC DNA]</scope>
    <source>
        <strain evidence="5">ET1</strain>
    </source>
</reference>
<comment type="caution">
    <text evidence="4">The sequence shown here is derived from an EMBL/GenBank/DDBJ whole genome shotgun (WGS) entry which is preliminary data.</text>
</comment>
<feature type="compositionally biased region" description="Low complexity" evidence="2">
    <location>
        <begin position="291"/>
        <end position="305"/>
    </location>
</feature>
<evidence type="ECO:0000313" key="5">
    <source>
        <dbReference type="Proteomes" id="UP000183971"/>
    </source>
</evidence>
<keyword evidence="1" id="KW-0175">Coiled coil</keyword>
<dbReference type="Proteomes" id="UP000183971">
    <property type="component" value="Unassembled WGS sequence"/>
</dbReference>
<dbReference type="RefSeq" id="XP_031084470.1">
    <property type="nucleotide sequence ID" value="XM_031218631.1"/>
</dbReference>
<gene>
    <name evidence="4" type="ORF">FPRO_13688</name>
</gene>
<dbReference type="VEuPathDB" id="FungiDB:FPRO_13688"/>
<name>A0A1L7VVC3_FUSPR</name>
<dbReference type="AlphaFoldDB" id="A0A1L7VVC3"/>
<sequence length="609" mass="68235">MSGIEVVGVVLAVLPLAIEALKAYRAMLSRVRGADRDLKALIQDLETEQVRLQTTCEVLLDGIAPLSRIDEIVKKPFGPEWEQFSDNIRERLWTTMGTFKEHAKDMQEAAEELREKLCIKADGQAKLNSAKAILEEYKKRASFSLRKKDYESIISRIKTANSVLHDLADDNRKLEPSRRRRSQARVTRLIRGLSQSIFDGLKSAVTCRCVQSHDLCLELVPRRAALVPSDVEDEVAKNLNFHVVLGSYGSPDADTSCSVQGGEEVKFLEQPNRWDSLLVQLEPRTEQSIKPPSSLSVPPSNSRSPSPRPRVRFLGLLSSKSRLESTSSEKTLTVVSEKTTVAKTSLFPRTASPPVLSSGLCQVVIAWHKEQRNPAAPCCGYIADPYRIFGLYPQNYYPEPSPIITLRQILGGEHNKFQELDLLEKLKVALAVSINILHLYKTPWLARILTLDDIVFFPGNQKTAYHSDSPARFSMTGTFVRMPVAAAPSETSPQREPRKPSKASNQIVLSLGAMLIQVMIGQAEPALDMATVPDIDLKAIMEKREAGFQLRNKVLEEVGENYMMAVEWCLDNVLGIMGLEDEDFCQNFYEGVVVRLEKDVQQLSNRCWE</sequence>
<feature type="coiled-coil region" evidence="1">
    <location>
        <begin position="96"/>
        <end position="140"/>
    </location>
</feature>
<feature type="region of interest" description="Disordered" evidence="2">
    <location>
        <begin position="285"/>
        <end position="309"/>
    </location>
</feature>
<keyword evidence="5" id="KW-1185">Reference proteome</keyword>
<dbReference type="GeneID" id="42058547"/>
<dbReference type="PANTHER" id="PTHR35186">
    <property type="entry name" value="ANK_REP_REGION DOMAIN-CONTAINING PROTEIN"/>
    <property type="match status" value="1"/>
</dbReference>
<evidence type="ECO:0000256" key="2">
    <source>
        <dbReference type="SAM" id="MobiDB-lite"/>
    </source>
</evidence>
<feature type="domain" description="DUF7580" evidence="3">
    <location>
        <begin position="397"/>
        <end position="601"/>
    </location>
</feature>
<dbReference type="PANTHER" id="PTHR35186:SF4">
    <property type="entry name" value="PRION-INHIBITION AND PROPAGATION HELO DOMAIN-CONTAINING PROTEIN"/>
    <property type="match status" value="1"/>
</dbReference>
<accession>A0A1L7VVC3</accession>
<dbReference type="EMBL" id="FJOF01000008">
    <property type="protein sequence ID" value="CZR43880.1"/>
    <property type="molecule type" value="Genomic_DNA"/>
</dbReference>
<proteinExistence type="predicted"/>
<evidence type="ECO:0000259" key="3">
    <source>
        <dbReference type="Pfam" id="PF24476"/>
    </source>
</evidence>
<dbReference type="Pfam" id="PF24476">
    <property type="entry name" value="DUF7580"/>
    <property type="match status" value="1"/>
</dbReference>
<protein>
    <recommendedName>
        <fullName evidence="3">DUF7580 domain-containing protein</fullName>
    </recommendedName>
</protein>
<evidence type="ECO:0000256" key="1">
    <source>
        <dbReference type="SAM" id="Coils"/>
    </source>
</evidence>
<organism evidence="4 5">
    <name type="scientific">Fusarium proliferatum (strain ET1)</name>
    <name type="common">Orchid endophyte fungus</name>
    <dbReference type="NCBI Taxonomy" id="1227346"/>
    <lineage>
        <taxon>Eukaryota</taxon>
        <taxon>Fungi</taxon>
        <taxon>Dikarya</taxon>
        <taxon>Ascomycota</taxon>
        <taxon>Pezizomycotina</taxon>
        <taxon>Sordariomycetes</taxon>
        <taxon>Hypocreomycetidae</taxon>
        <taxon>Hypocreales</taxon>
        <taxon>Nectriaceae</taxon>
        <taxon>Fusarium</taxon>
        <taxon>Fusarium fujikuroi species complex</taxon>
    </lineage>
</organism>
<dbReference type="InterPro" id="IPR056002">
    <property type="entry name" value="DUF7580"/>
</dbReference>
<evidence type="ECO:0000313" key="4">
    <source>
        <dbReference type="EMBL" id="CZR43880.1"/>
    </source>
</evidence>